<name>A0A1T4RGX3_9BACT</name>
<evidence type="ECO:0008006" key="3">
    <source>
        <dbReference type="Google" id="ProtNLM"/>
    </source>
</evidence>
<dbReference type="EMBL" id="FUWU01000074">
    <property type="protein sequence ID" value="SKA15147.1"/>
    <property type="molecule type" value="Genomic_DNA"/>
</dbReference>
<sequence length="305" mass="32477">MAINAATLDTASGITIKSFREIREALEKDFKGTFGYDLNTSSSSPDGMLIDLFAYAAMEAAQTVQAALANLDVATAEGVFLDRIAAIAGIARDSGESDASLRDRIGTAEFGGMATFDGMLTYLRDKLGGGISMKSNEEPEEMGGIPGHSVAVYVPQSATSSDDEIAAAIWHCKPAGIRTHGSSSGNVTDKAGFEHEVKFTIIESLPMTLEVTVKEYEEETLPDDYDAKIKSALVEWAKDQYTPGKDIIIQRLASPIYDNVPGILDLQFKATFDGKSATSGRIEVPDNLCASLDEEGITVILGEGG</sequence>
<dbReference type="Proteomes" id="UP000190449">
    <property type="component" value="Unassembled WGS sequence"/>
</dbReference>
<dbReference type="STRING" id="28122.SAMN02745108_02706"/>
<evidence type="ECO:0000313" key="1">
    <source>
        <dbReference type="EMBL" id="SKA15147.1"/>
    </source>
</evidence>
<accession>A0A1T4RGX3</accession>
<protein>
    <recommendedName>
        <fullName evidence="3">Baseplate J-like protein</fullName>
    </recommendedName>
</protein>
<dbReference type="AlphaFoldDB" id="A0A1T4RGX3"/>
<gene>
    <name evidence="1" type="ORF">SAMN02745108_02706</name>
</gene>
<organism evidence="1 2">
    <name type="scientific">Fibrobacter intestinalis</name>
    <dbReference type="NCBI Taxonomy" id="28122"/>
    <lineage>
        <taxon>Bacteria</taxon>
        <taxon>Pseudomonadati</taxon>
        <taxon>Fibrobacterota</taxon>
        <taxon>Fibrobacteria</taxon>
        <taxon>Fibrobacterales</taxon>
        <taxon>Fibrobacteraceae</taxon>
        <taxon>Fibrobacter</taxon>
    </lineage>
</organism>
<evidence type="ECO:0000313" key="2">
    <source>
        <dbReference type="Proteomes" id="UP000190449"/>
    </source>
</evidence>
<dbReference type="RefSeq" id="WP_078777374.1">
    <property type="nucleotide sequence ID" value="NZ_FUWU01000074.1"/>
</dbReference>
<reference evidence="1 2" key="1">
    <citation type="submission" date="2017-02" db="EMBL/GenBank/DDBJ databases">
        <authorList>
            <person name="Peterson S.W."/>
        </authorList>
    </citation>
    <scope>NUCLEOTIDE SEQUENCE [LARGE SCALE GENOMIC DNA]</scope>
    <source>
        <strain evidence="1 2">ATCC 43854</strain>
    </source>
</reference>
<proteinExistence type="predicted"/>